<gene>
    <name evidence="1" type="ORF">SEA_DARTHPHADER_10</name>
</gene>
<evidence type="ECO:0000313" key="2">
    <source>
        <dbReference type="Proteomes" id="UP000226155"/>
    </source>
</evidence>
<dbReference type="Proteomes" id="UP000226155">
    <property type="component" value="Segment"/>
</dbReference>
<keyword evidence="2" id="KW-1185">Reference proteome</keyword>
<protein>
    <submittedName>
        <fullName evidence="1">Uncharacterized protein</fullName>
    </submittedName>
</protein>
<organism evidence="1 2">
    <name type="scientific">Mycobacterium phage DarthPhader</name>
    <dbReference type="NCBI Taxonomy" id="1912975"/>
    <lineage>
        <taxon>Viruses</taxon>
        <taxon>Duplodnaviria</taxon>
        <taxon>Heunggongvirae</taxon>
        <taxon>Uroviricota</taxon>
        <taxon>Caudoviricetes</taxon>
        <taxon>Refugevirus</taxon>
        <taxon>Refugevirus darthphader</taxon>
    </lineage>
</organism>
<evidence type="ECO:0000313" key="1">
    <source>
        <dbReference type="EMBL" id="AOZ61250.1"/>
    </source>
</evidence>
<name>A0A1I9S3V6_9CAUD</name>
<accession>A0A1I9S3V6</accession>
<sequence length="42" mass="4673">MRAKLIEIVLKGIVKYLKSHPDAIPGTIDDRLIPILAKYLGV</sequence>
<reference evidence="2" key="1">
    <citation type="submission" date="2016-08" db="EMBL/GenBank/DDBJ databases">
        <authorList>
            <person name="Seilhamer J.J."/>
        </authorList>
    </citation>
    <scope>NUCLEOTIDE SEQUENCE [LARGE SCALE GENOMIC DNA]</scope>
</reference>
<dbReference type="EMBL" id="KX657793">
    <property type="protein sequence ID" value="AOZ61250.1"/>
    <property type="molecule type" value="Genomic_DNA"/>
</dbReference>
<proteinExistence type="predicted"/>